<evidence type="ECO:0000313" key="2">
    <source>
        <dbReference type="EMBL" id="KAH0573275.1"/>
    </source>
</evidence>
<name>V6LVU1_9EUKA</name>
<dbReference type="GO" id="GO:0005634">
    <property type="term" value="C:nucleus"/>
    <property type="evidence" value="ECO:0007669"/>
    <property type="project" value="TreeGrafter"/>
</dbReference>
<sequence>MTNIQEKLNSSEFHEAPRQLQLDELKQTFSQTKPQQTFISGNPGTGKSAAITLLIPKKALLVNCAKTPNNTIFKQLSKSSKSEIAAYKLLPGKTLVFDEADFLSNKKLYQILELKSNVILIANSLSFFENDQRLSSRAHNLKQIIFNDYKADEFVEIARFKTKDHFPLPVLKLGAQKILNRAGDLRDYFDFLIRINYSRKLTLEGVTLILGQHKPEFFTKEMKKFMGYFVQKTSFLTPFLGFQSISQNHQRLNYLKEMNAVTINHDLFTAQIAIDKRLLE</sequence>
<keyword evidence="3" id="KW-1185">Reference proteome</keyword>
<gene>
    <name evidence="1" type="ORF">SS50377_14956</name>
    <name evidence="2" type="ORF">SS50377_25395</name>
</gene>
<dbReference type="GO" id="GO:0006270">
    <property type="term" value="P:DNA replication initiation"/>
    <property type="evidence" value="ECO:0007669"/>
    <property type="project" value="TreeGrafter"/>
</dbReference>
<dbReference type="SUPFAM" id="SSF52540">
    <property type="entry name" value="P-loop containing nucleoside triphosphate hydrolases"/>
    <property type="match status" value="1"/>
</dbReference>
<dbReference type="InterPro" id="IPR050311">
    <property type="entry name" value="ORC1/CDC6"/>
</dbReference>
<evidence type="ECO:0000313" key="1">
    <source>
        <dbReference type="EMBL" id="EST44939.1"/>
    </source>
</evidence>
<dbReference type="EMBL" id="AUWU02000005">
    <property type="protein sequence ID" value="KAH0573275.1"/>
    <property type="molecule type" value="Genomic_DNA"/>
</dbReference>
<reference evidence="1 2" key="1">
    <citation type="journal article" date="2014" name="PLoS Genet.">
        <title>The Genome of Spironucleus salmonicida Highlights a Fish Pathogen Adapted to Fluctuating Environments.</title>
        <authorList>
            <person name="Xu F."/>
            <person name="Jerlstrom-Hultqvist J."/>
            <person name="Einarsson E."/>
            <person name="Astvaldsson A."/>
            <person name="Svard S.G."/>
            <person name="Andersson J.O."/>
        </authorList>
    </citation>
    <scope>NUCLEOTIDE SEQUENCE</scope>
    <source>
        <strain evidence="2">ATCC 50377</strain>
    </source>
</reference>
<dbReference type="InterPro" id="IPR027417">
    <property type="entry name" value="P-loop_NTPase"/>
</dbReference>
<dbReference type="EMBL" id="KI546101">
    <property type="protein sequence ID" value="EST44939.1"/>
    <property type="molecule type" value="Genomic_DNA"/>
</dbReference>
<dbReference type="Gene3D" id="3.40.50.300">
    <property type="entry name" value="P-loop containing nucleotide triphosphate hydrolases"/>
    <property type="match status" value="1"/>
</dbReference>
<dbReference type="GO" id="GO:0051301">
    <property type="term" value="P:cell division"/>
    <property type="evidence" value="ECO:0007669"/>
    <property type="project" value="UniProtKB-KW"/>
</dbReference>
<reference evidence="2" key="2">
    <citation type="submission" date="2020-12" db="EMBL/GenBank/DDBJ databases">
        <title>New Spironucleus salmonicida genome in near-complete chromosomes.</title>
        <authorList>
            <person name="Xu F."/>
            <person name="Kurt Z."/>
            <person name="Jimenez-Gonzalez A."/>
            <person name="Astvaldsson A."/>
            <person name="Andersson J.O."/>
            <person name="Svard S.G."/>
        </authorList>
    </citation>
    <scope>NUCLEOTIDE SEQUENCE</scope>
    <source>
        <strain evidence="2">ATCC 50377</strain>
    </source>
</reference>
<organism evidence="1">
    <name type="scientific">Spironucleus salmonicida</name>
    <dbReference type="NCBI Taxonomy" id="348837"/>
    <lineage>
        <taxon>Eukaryota</taxon>
        <taxon>Metamonada</taxon>
        <taxon>Diplomonadida</taxon>
        <taxon>Hexamitidae</taxon>
        <taxon>Hexamitinae</taxon>
        <taxon>Spironucleus</taxon>
    </lineage>
</organism>
<keyword evidence="1" id="KW-0131">Cell cycle</keyword>
<dbReference type="Proteomes" id="UP000018208">
    <property type="component" value="Unassembled WGS sequence"/>
</dbReference>
<dbReference type="AlphaFoldDB" id="V6LVU1"/>
<dbReference type="GO" id="GO:0033314">
    <property type="term" value="P:mitotic DNA replication checkpoint signaling"/>
    <property type="evidence" value="ECO:0007669"/>
    <property type="project" value="TreeGrafter"/>
</dbReference>
<dbReference type="OrthoDB" id="1926878at2759"/>
<keyword evidence="1" id="KW-0132">Cell division</keyword>
<protein>
    <submittedName>
        <fullName evidence="1">Cell division protein 6</fullName>
    </submittedName>
</protein>
<proteinExistence type="predicted"/>
<dbReference type="GO" id="GO:0003688">
    <property type="term" value="F:DNA replication origin binding"/>
    <property type="evidence" value="ECO:0007669"/>
    <property type="project" value="TreeGrafter"/>
</dbReference>
<evidence type="ECO:0000313" key="3">
    <source>
        <dbReference type="Proteomes" id="UP000018208"/>
    </source>
</evidence>
<accession>V6LVU1</accession>
<dbReference type="VEuPathDB" id="GiardiaDB:SS50377_25395"/>
<dbReference type="PANTHER" id="PTHR10763:SF26">
    <property type="entry name" value="CELL DIVISION CONTROL PROTEIN 6 HOMOLOG"/>
    <property type="match status" value="1"/>
</dbReference>
<dbReference type="PANTHER" id="PTHR10763">
    <property type="entry name" value="CELL DIVISION CONTROL PROTEIN 6-RELATED"/>
    <property type="match status" value="1"/>
</dbReference>